<reference evidence="1" key="1">
    <citation type="journal article" date="2020" name="mSystems">
        <title>Genome- and Community-Level Interaction Insights into Carbon Utilization and Element Cycling Functions of Hydrothermarchaeota in Hydrothermal Sediment.</title>
        <authorList>
            <person name="Zhou Z."/>
            <person name="Liu Y."/>
            <person name="Xu W."/>
            <person name="Pan J."/>
            <person name="Luo Z.H."/>
            <person name="Li M."/>
        </authorList>
    </citation>
    <scope>NUCLEOTIDE SEQUENCE [LARGE SCALE GENOMIC DNA]</scope>
    <source>
        <strain evidence="1">SpSt-125</strain>
    </source>
</reference>
<protein>
    <submittedName>
        <fullName evidence="1">Uncharacterized protein</fullName>
    </submittedName>
</protein>
<sequence length="259" mass="29122">MRIDEECIVIDSRNAIEVGVERFVKWLFSTAYATAVYIATEPMVVMTRVSGKLRGFAIGPGSAILCYNKQTVDELFSTVYRVAEPCWGDAMLLIPYTSTTSRCSKARQMGFEMDLDEAIGIPHICVTNGEWSELKLIIDGGMAEIEKYSKEVAGALQITTKNTLFFSLAKGLLANLRYENIIAKVMNIRFDYKSRVYLEDLTMVNEDVIIYKFGKGLITTFTDLNKAMNFIYPITLLVAHLLDVNSAKAIVYRTKLAKK</sequence>
<comment type="caution">
    <text evidence="1">The sequence shown here is derived from an EMBL/GenBank/DDBJ whole genome shotgun (WGS) entry which is preliminary data.</text>
</comment>
<evidence type="ECO:0000313" key="1">
    <source>
        <dbReference type="EMBL" id="HEM67964.1"/>
    </source>
</evidence>
<dbReference type="AlphaFoldDB" id="A0A7J2U587"/>
<dbReference type="EMBL" id="DSEU01000070">
    <property type="protein sequence ID" value="HEM67964.1"/>
    <property type="molecule type" value="Genomic_DNA"/>
</dbReference>
<name>A0A7J2U587_9CREN</name>
<organism evidence="1">
    <name type="scientific">Ignisphaera aggregans</name>
    <dbReference type="NCBI Taxonomy" id="334771"/>
    <lineage>
        <taxon>Archaea</taxon>
        <taxon>Thermoproteota</taxon>
        <taxon>Thermoprotei</taxon>
        <taxon>Desulfurococcales</taxon>
        <taxon>Desulfurococcaceae</taxon>
        <taxon>Ignisphaera</taxon>
    </lineage>
</organism>
<proteinExistence type="predicted"/>
<gene>
    <name evidence="1" type="ORF">ENO26_10465</name>
</gene>
<accession>A0A7J2U587</accession>